<accession>A0A6L2NEA8</accession>
<dbReference type="AlphaFoldDB" id="A0A6L2NEA8"/>
<reference evidence="1" key="1">
    <citation type="journal article" date="2019" name="Sci. Rep.">
        <title>Draft genome of Tanacetum cinerariifolium, the natural source of mosquito coil.</title>
        <authorList>
            <person name="Yamashiro T."/>
            <person name="Shiraishi A."/>
            <person name="Satake H."/>
            <person name="Nakayama K."/>
        </authorList>
    </citation>
    <scope>NUCLEOTIDE SEQUENCE</scope>
</reference>
<proteinExistence type="predicted"/>
<sequence length="776" mass="89125">SLLNQGSSIISNPKFDSLLEEFSGELAHIDIIPPGINEVDFDPEEEIRLYERLLYDNLSPRPLEEFYSKNSDVIIKSFSPSPILVEDKTRSDNTTHANYSFPEYDSFCFEIEPDHERLINLVENDVPDNSSNDPLLEEAKLFLSDDSIPPGIENVVNDPEGDVRFLEELLIDDSILSHELSDDNFDLEPEVISAAMEDIDEPDEHFNPRREINFSTNNEDVNYFPFMFVIRIFLPYLIIPEISSLLLSAESEDTIFDPAQSRFSFPIALPKDELIRGSSQAQDSDAATWRRLAANDLCTRYCAGGGWTNGRMTRHRRHCVFGPETQTILGQCHYGPTGGYYGPNITAKKVLDTGFYWPTIIKESRTLVRLYEACQKTDKGDTRIDVIVNNNEVSRKRELTVRFKGLYGVTTAQISTTMTAKLPILNLREYDLWLMRIEEYFLMTDYSFWEVIKNGNKVQKRTVRAVEQIYESTSAEEKLDMKNEMKARGTLLMALPNKDQLKFHSYKYAKFLMEAIGKREDLDQIDPDDLEEMDLHWEMAMLIIRAKRFIKRTGRNFDINGQKISFDRSKVECFNCHKNRHFTRECRTPKNQENKGREYSRKTMRVENPTENALIAQDGIRGYDWSYQAKEEHPTNYALMALTSLGSSFGSDSKVKTGLGYKAASPVVESFVNSSEMLENLENVKSRSDKGYHVVPLPYRGNYIPPKPDLMFIDEQVESDFMDVVSNVASSDVKIVESKHESVKVKNKGVYSTIEAKPVRKNCFSPPIIKDWNFDD</sequence>
<dbReference type="GO" id="GO:0008270">
    <property type="term" value="F:zinc ion binding"/>
    <property type="evidence" value="ECO:0007669"/>
    <property type="project" value="InterPro"/>
</dbReference>
<dbReference type="InterPro" id="IPR036875">
    <property type="entry name" value="Znf_CCHC_sf"/>
</dbReference>
<dbReference type="Gene3D" id="1.10.340.70">
    <property type="match status" value="1"/>
</dbReference>
<name>A0A6L2NEA8_TANCI</name>
<dbReference type="GO" id="GO:0003676">
    <property type="term" value="F:nucleic acid binding"/>
    <property type="evidence" value="ECO:0007669"/>
    <property type="project" value="InterPro"/>
</dbReference>
<protein>
    <submittedName>
        <fullName evidence="1">Ribonuclease H-like domain-containing protein</fullName>
    </submittedName>
</protein>
<organism evidence="1">
    <name type="scientific">Tanacetum cinerariifolium</name>
    <name type="common">Dalmatian daisy</name>
    <name type="synonym">Chrysanthemum cinerariifolium</name>
    <dbReference type="NCBI Taxonomy" id="118510"/>
    <lineage>
        <taxon>Eukaryota</taxon>
        <taxon>Viridiplantae</taxon>
        <taxon>Streptophyta</taxon>
        <taxon>Embryophyta</taxon>
        <taxon>Tracheophyta</taxon>
        <taxon>Spermatophyta</taxon>
        <taxon>Magnoliopsida</taxon>
        <taxon>eudicotyledons</taxon>
        <taxon>Gunneridae</taxon>
        <taxon>Pentapetalae</taxon>
        <taxon>asterids</taxon>
        <taxon>campanulids</taxon>
        <taxon>Asterales</taxon>
        <taxon>Asteraceae</taxon>
        <taxon>Asteroideae</taxon>
        <taxon>Anthemideae</taxon>
        <taxon>Anthemidinae</taxon>
        <taxon>Tanacetum</taxon>
    </lineage>
</organism>
<comment type="caution">
    <text evidence="1">The sequence shown here is derived from an EMBL/GenBank/DDBJ whole genome shotgun (WGS) entry which is preliminary data.</text>
</comment>
<gene>
    <name evidence="1" type="ORF">Tci_055867</name>
</gene>
<evidence type="ECO:0000313" key="1">
    <source>
        <dbReference type="EMBL" id="GEU83889.1"/>
    </source>
</evidence>
<feature type="non-terminal residue" evidence="1">
    <location>
        <position position="1"/>
    </location>
</feature>
<dbReference type="EMBL" id="BKCJ010008772">
    <property type="protein sequence ID" value="GEU83889.1"/>
    <property type="molecule type" value="Genomic_DNA"/>
</dbReference>
<dbReference type="SUPFAM" id="SSF57756">
    <property type="entry name" value="Retrovirus zinc finger-like domains"/>
    <property type="match status" value="1"/>
</dbReference>